<gene>
    <name evidence="3" type="ORF">BT96DRAFT_994004</name>
</gene>
<evidence type="ECO:0000313" key="3">
    <source>
        <dbReference type="EMBL" id="KAE9399383.1"/>
    </source>
</evidence>
<evidence type="ECO:0000313" key="4">
    <source>
        <dbReference type="Proteomes" id="UP000799118"/>
    </source>
</evidence>
<dbReference type="SMART" id="SM00358">
    <property type="entry name" value="DSRM"/>
    <property type="match status" value="1"/>
</dbReference>
<evidence type="ECO:0000259" key="2">
    <source>
        <dbReference type="PROSITE" id="PS50137"/>
    </source>
</evidence>
<dbReference type="AlphaFoldDB" id="A0A6A4HMZ5"/>
<reference evidence="3" key="1">
    <citation type="journal article" date="2019" name="Environ. Microbiol.">
        <title>Fungal ecological strategies reflected in gene transcription - a case study of two litter decomposers.</title>
        <authorList>
            <person name="Barbi F."/>
            <person name="Kohler A."/>
            <person name="Barry K."/>
            <person name="Baskaran P."/>
            <person name="Daum C."/>
            <person name="Fauchery L."/>
            <person name="Ihrmark K."/>
            <person name="Kuo A."/>
            <person name="LaButti K."/>
            <person name="Lipzen A."/>
            <person name="Morin E."/>
            <person name="Grigoriev I.V."/>
            <person name="Henrissat B."/>
            <person name="Lindahl B."/>
            <person name="Martin F."/>
        </authorList>
    </citation>
    <scope>NUCLEOTIDE SEQUENCE</scope>
    <source>
        <strain evidence="3">JB14</strain>
    </source>
</reference>
<name>A0A6A4HMZ5_9AGAR</name>
<dbReference type="GO" id="GO:0003723">
    <property type="term" value="F:RNA binding"/>
    <property type="evidence" value="ECO:0007669"/>
    <property type="project" value="UniProtKB-UniRule"/>
</dbReference>
<accession>A0A6A4HMZ5</accession>
<dbReference type="Gene3D" id="3.30.160.20">
    <property type="match status" value="1"/>
</dbReference>
<organism evidence="3 4">
    <name type="scientific">Gymnopus androsaceus JB14</name>
    <dbReference type="NCBI Taxonomy" id="1447944"/>
    <lineage>
        <taxon>Eukaryota</taxon>
        <taxon>Fungi</taxon>
        <taxon>Dikarya</taxon>
        <taxon>Basidiomycota</taxon>
        <taxon>Agaricomycotina</taxon>
        <taxon>Agaricomycetes</taxon>
        <taxon>Agaricomycetidae</taxon>
        <taxon>Agaricales</taxon>
        <taxon>Marasmiineae</taxon>
        <taxon>Omphalotaceae</taxon>
        <taxon>Gymnopus</taxon>
    </lineage>
</organism>
<dbReference type="OrthoDB" id="112668at2759"/>
<dbReference type="Proteomes" id="UP000799118">
    <property type="component" value="Unassembled WGS sequence"/>
</dbReference>
<evidence type="ECO:0000256" key="1">
    <source>
        <dbReference type="PROSITE-ProRule" id="PRU00266"/>
    </source>
</evidence>
<dbReference type="InterPro" id="IPR014720">
    <property type="entry name" value="dsRBD_dom"/>
</dbReference>
<proteinExistence type="predicted"/>
<dbReference type="EMBL" id="ML769470">
    <property type="protein sequence ID" value="KAE9399383.1"/>
    <property type="molecule type" value="Genomic_DNA"/>
</dbReference>
<sequence length="75" mass="8571">MVDHPRTMLNNWSAQTGRNVEYHEQKFGPRHAEVWVVRVYVDGEQYGAGQATRKDTAKELAAIQAVNVLRNYGQL</sequence>
<dbReference type="Pfam" id="PF00035">
    <property type="entry name" value="dsrm"/>
    <property type="match status" value="1"/>
</dbReference>
<feature type="domain" description="DRBM" evidence="2">
    <location>
        <begin position="4"/>
        <end position="71"/>
    </location>
</feature>
<keyword evidence="4" id="KW-1185">Reference proteome</keyword>
<dbReference type="PROSITE" id="PS50137">
    <property type="entry name" value="DS_RBD"/>
    <property type="match status" value="1"/>
</dbReference>
<dbReference type="SUPFAM" id="SSF54768">
    <property type="entry name" value="dsRNA-binding domain-like"/>
    <property type="match status" value="1"/>
</dbReference>
<keyword evidence="1" id="KW-0694">RNA-binding</keyword>
<protein>
    <recommendedName>
        <fullName evidence="2">DRBM domain-containing protein</fullName>
    </recommendedName>
</protein>